<dbReference type="InterPro" id="IPR013320">
    <property type="entry name" value="ConA-like_dom_sf"/>
</dbReference>
<dbReference type="PANTHER" id="PTHR11929:SF237">
    <property type="entry name" value="FUCOSYLTRANSFERASE"/>
    <property type="match status" value="1"/>
</dbReference>
<feature type="signal peptide" evidence="6">
    <location>
        <begin position="1"/>
        <end position="27"/>
    </location>
</feature>
<keyword evidence="5" id="KW-0472">Membrane</keyword>
<dbReference type="GO" id="GO:0032580">
    <property type="term" value="C:Golgi cisterna membrane"/>
    <property type="evidence" value="ECO:0007669"/>
    <property type="project" value="UniProtKB-SubCell"/>
</dbReference>
<dbReference type="InterPro" id="IPR001503">
    <property type="entry name" value="Glyco_trans_10"/>
</dbReference>
<keyword evidence="5" id="KW-0812">Transmembrane</keyword>
<dbReference type="Gene3D" id="2.60.120.200">
    <property type="match status" value="1"/>
</dbReference>
<name>F0ZVJ8_DICPU</name>
<reference evidence="9" key="1">
    <citation type="journal article" date="2011" name="Genome Biol.">
        <title>Comparative genomics of the social amoebae Dictyostelium discoideum and Dictyostelium purpureum.</title>
        <authorList>
            <consortium name="US DOE Joint Genome Institute (JGI-PGF)"/>
            <person name="Sucgang R."/>
            <person name="Kuo A."/>
            <person name="Tian X."/>
            <person name="Salerno W."/>
            <person name="Parikh A."/>
            <person name="Feasley C.L."/>
            <person name="Dalin E."/>
            <person name="Tu H."/>
            <person name="Huang E."/>
            <person name="Barry K."/>
            <person name="Lindquist E."/>
            <person name="Shapiro H."/>
            <person name="Bruce D."/>
            <person name="Schmutz J."/>
            <person name="Salamov A."/>
            <person name="Fey P."/>
            <person name="Gaudet P."/>
            <person name="Anjard C."/>
            <person name="Babu M.M."/>
            <person name="Basu S."/>
            <person name="Bushmanova Y."/>
            <person name="van der Wel H."/>
            <person name="Katoh-Kurasawa M."/>
            <person name="Dinh C."/>
            <person name="Coutinho P.M."/>
            <person name="Saito T."/>
            <person name="Elias M."/>
            <person name="Schaap P."/>
            <person name="Kay R.R."/>
            <person name="Henrissat B."/>
            <person name="Eichinger L."/>
            <person name="Rivero F."/>
            <person name="Putnam N.H."/>
            <person name="West C.M."/>
            <person name="Loomis W.F."/>
            <person name="Chisholm R.L."/>
            <person name="Shaulsky G."/>
            <person name="Strassmann J.E."/>
            <person name="Queller D.C."/>
            <person name="Kuspa A."/>
            <person name="Grigoriev I.V."/>
        </authorList>
    </citation>
    <scope>NUCLEOTIDE SEQUENCE [LARGE SCALE GENOMIC DNA]</scope>
    <source>
        <strain evidence="9">QSDP1</strain>
    </source>
</reference>
<comment type="similarity">
    <text evidence="2 5">Belongs to the glycosyltransferase 10 family.</text>
</comment>
<dbReference type="Gene3D" id="3.40.50.11660">
    <property type="entry name" value="Glycosyl transferase family 10, C-terminal domain"/>
    <property type="match status" value="1"/>
</dbReference>
<comment type="pathway">
    <text evidence="1">Protein modification; protein glycosylation.</text>
</comment>
<keyword evidence="4 5" id="KW-0808">Transferase</keyword>
<evidence type="ECO:0000256" key="4">
    <source>
        <dbReference type="ARBA" id="ARBA00022679"/>
    </source>
</evidence>
<organism evidence="8 9">
    <name type="scientific">Dictyostelium purpureum</name>
    <name type="common">Slime mold</name>
    <dbReference type="NCBI Taxonomy" id="5786"/>
    <lineage>
        <taxon>Eukaryota</taxon>
        <taxon>Amoebozoa</taxon>
        <taxon>Evosea</taxon>
        <taxon>Eumycetozoa</taxon>
        <taxon>Dictyostelia</taxon>
        <taxon>Dictyosteliales</taxon>
        <taxon>Dictyosteliaceae</taxon>
        <taxon>Dictyostelium</taxon>
    </lineage>
</organism>
<dbReference type="AlphaFoldDB" id="F0ZVJ8"/>
<keyword evidence="5" id="KW-0333">Golgi apparatus</keyword>
<dbReference type="GO" id="GO:0046920">
    <property type="term" value="F:alpha-(1-&gt;3)-fucosyltransferase activity"/>
    <property type="evidence" value="ECO:0000318"/>
    <property type="project" value="GO_Central"/>
</dbReference>
<dbReference type="SUPFAM" id="SSF53756">
    <property type="entry name" value="UDP-Glycosyltransferase/glycogen phosphorylase"/>
    <property type="match status" value="1"/>
</dbReference>
<dbReference type="FunCoup" id="F0ZVJ8">
    <property type="interactions" value="1"/>
</dbReference>
<sequence length="617" mass="70922">MINKIKFLLLSIIILLFENEIINYVNTTTTGSYTTNTTNTTKTTKKAEETKNISVLLWSGFSWAGYGTQDFTLPNYLGQHVKKKKCPVNCLYRNDRIFQSEVDAILFEGQPFASWSYTFLKDPPYFPQKEIGQLFINFGYEHEKYFPLVGHNGYLRHMDINNTFRHSDQVQSTFACSWGSGEGGNISNFLREPVPFKKKNKLVGFMSTNCNSGGAIYRTCYIIDMMKHMQVDALGSCLHNRDLDSKDFPHEVFADLGDSLKIKEKVLSTYKFSLAFENNNITDYVTEKVYTSLLSGSIPIYMGSPNIDEWVPEKSIIKTDDFKSPKDLADYLKFLADNETAYNEYFNWKKKPLPKSFIEKYERCMFYDSDCRVCMEVNKQLSKLDVYGFRERFGEPTSVFRQKKILSLNSGSCIKIAQKNVPSINGRFTVLFWLQINDDVLEEKKLISFGGKKIEISITPIWKRFYLKVCISDKCSFSESPILVSQWKHIGITVGKESSANSHTSSIKFYFDGELDSSMVTVVDADGLDTSPMEIGCNTQLNWSLDDLTLWRTDLDNNEVALSKFKKYRGDEPNLFFYATFNGADIRDYSINKESTFVEQSNAYLIDYTDKKLILKV</sequence>
<dbReference type="PANTHER" id="PTHR11929">
    <property type="entry name" value="ALPHA- 1,3 -FUCOSYLTRANSFERASE"/>
    <property type="match status" value="1"/>
</dbReference>
<dbReference type="InterPro" id="IPR055270">
    <property type="entry name" value="Glyco_tran_10_C"/>
</dbReference>
<dbReference type="EC" id="2.4.1.-" evidence="5"/>
<gene>
    <name evidence="8" type="ORF">DICPUDRAFT_57337</name>
</gene>
<evidence type="ECO:0000256" key="5">
    <source>
        <dbReference type="RuleBase" id="RU003832"/>
    </source>
</evidence>
<evidence type="ECO:0000256" key="1">
    <source>
        <dbReference type="ARBA" id="ARBA00004922"/>
    </source>
</evidence>
<evidence type="ECO:0000313" key="9">
    <source>
        <dbReference type="Proteomes" id="UP000001064"/>
    </source>
</evidence>
<dbReference type="EMBL" id="GL871216">
    <property type="protein sequence ID" value="EGC32023.1"/>
    <property type="molecule type" value="Genomic_DNA"/>
</dbReference>
<dbReference type="KEGG" id="dpp:DICPUDRAFT_57337"/>
<evidence type="ECO:0000256" key="3">
    <source>
        <dbReference type="ARBA" id="ARBA00022676"/>
    </source>
</evidence>
<accession>F0ZVJ8</accession>
<keyword evidence="3 5" id="KW-0328">Glycosyltransferase</keyword>
<comment type="subcellular location">
    <subcellularLocation>
        <location evidence="5">Golgi apparatus</location>
        <location evidence="5">Golgi stack membrane</location>
        <topology evidence="5">Single-pass type II membrane protein</topology>
    </subcellularLocation>
</comment>
<feature type="chain" id="PRO_5003265422" description="Fucosyltransferase" evidence="6">
    <location>
        <begin position="28"/>
        <end position="617"/>
    </location>
</feature>
<dbReference type="OrthoDB" id="427096at2759"/>
<feature type="domain" description="Fucosyltransferase C-terminal" evidence="7">
    <location>
        <begin position="197"/>
        <end position="382"/>
    </location>
</feature>
<dbReference type="UniPathway" id="UPA00378"/>
<dbReference type="GeneID" id="10507628"/>
<dbReference type="Pfam" id="PF13385">
    <property type="entry name" value="Laminin_G_3"/>
    <property type="match status" value="1"/>
</dbReference>
<dbReference type="Proteomes" id="UP000001064">
    <property type="component" value="Unassembled WGS sequence"/>
</dbReference>
<dbReference type="OMA" id="VDAMGEC"/>
<dbReference type="FunFam" id="3.40.50.11660:FF:000023">
    <property type="entry name" value="Uncharacterized protein"/>
    <property type="match status" value="1"/>
</dbReference>
<dbReference type="RefSeq" id="XP_003291441.1">
    <property type="nucleotide sequence ID" value="XM_003291393.1"/>
</dbReference>
<evidence type="ECO:0000256" key="6">
    <source>
        <dbReference type="SAM" id="SignalP"/>
    </source>
</evidence>
<evidence type="ECO:0000259" key="7">
    <source>
        <dbReference type="Pfam" id="PF00852"/>
    </source>
</evidence>
<protein>
    <recommendedName>
        <fullName evidence="5">Fucosyltransferase</fullName>
        <ecNumber evidence="5">2.4.1.-</ecNumber>
    </recommendedName>
</protein>
<keyword evidence="9" id="KW-1185">Reference proteome</keyword>
<keyword evidence="6" id="KW-0732">Signal</keyword>
<dbReference type="Pfam" id="PF00852">
    <property type="entry name" value="Glyco_transf_10"/>
    <property type="match status" value="1"/>
</dbReference>
<dbReference type="SUPFAM" id="SSF49899">
    <property type="entry name" value="Concanavalin A-like lectins/glucanases"/>
    <property type="match status" value="1"/>
</dbReference>
<proteinExistence type="inferred from homology"/>
<dbReference type="eggNOG" id="KOG2619">
    <property type="taxonomic scope" value="Eukaryota"/>
</dbReference>
<evidence type="ECO:0000313" key="8">
    <source>
        <dbReference type="EMBL" id="EGC32023.1"/>
    </source>
</evidence>
<dbReference type="STRING" id="5786.F0ZVJ8"/>
<dbReference type="InterPro" id="IPR038577">
    <property type="entry name" value="GT10-like_C_sf"/>
</dbReference>
<evidence type="ECO:0000256" key="2">
    <source>
        <dbReference type="ARBA" id="ARBA00008919"/>
    </source>
</evidence>
<dbReference type="InParanoid" id="F0ZVJ8"/>
<dbReference type="VEuPathDB" id="AmoebaDB:DICPUDRAFT_57337"/>